<gene>
    <name evidence="2" type="ORF">RB548_11195</name>
</gene>
<reference evidence="2" key="1">
    <citation type="submission" date="2023-08" db="EMBL/GenBank/DDBJ databases">
        <title>Complete genome sequence of Sinorhizobium chiapanecum ITTG S70 isolated from Acaciella angustissima nodules in Chiapas-Mexico.</title>
        <authorList>
            <person name="Rincon-Rosales R."/>
            <person name="Rogel M.A."/>
            <person name="Rincon-Medina C.I."/>
            <person name="Guerrero G."/>
            <person name="Manzano-Gomez L.A."/>
            <person name="Lopez-Lopez A."/>
            <person name="Rincon Molina F.A."/>
            <person name="Martinez-Romero E."/>
        </authorList>
    </citation>
    <scope>NUCLEOTIDE SEQUENCE</scope>
    <source>
        <strain evidence="2">ITTG S70</strain>
    </source>
</reference>
<accession>A0ABZ2B3N0</accession>
<dbReference type="Pfam" id="PF03372">
    <property type="entry name" value="Exo_endo_phos"/>
    <property type="match status" value="1"/>
</dbReference>
<dbReference type="GO" id="GO:0004519">
    <property type="term" value="F:endonuclease activity"/>
    <property type="evidence" value="ECO:0007669"/>
    <property type="project" value="UniProtKB-KW"/>
</dbReference>
<keyword evidence="2" id="KW-0255">Endonuclease</keyword>
<feature type="domain" description="Endonuclease/exonuclease/phosphatase" evidence="1">
    <location>
        <begin position="7"/>
        <end position="261"/>
    </location>
</feature>
<sequence length="269" mass="29779">MALRIVSLNAWGGRVHAPLIGYLAGIDPDVLCLQEVTRTAGSRADWLVYRDRGLELPQRANLFAEIAAVLPGHDGFFCPTARGELFDGEDVVVSEFGLATFVRKSLPVIGQALDFVHGGFSADGWGAHPRARNAHCLRLMSYEDGFTITIAHLHGLRDIAGKEDTPARRAQAEALVRMVQWVRRDNERLVVCGDFNVLPGSETFDVLGKLGLTDLVTSRGFTDTRTSYYEKENRFADYLLVTPEVNVIRFDVVEEPEVSDHRALLVEVG</sequence>
<organism evidence="2 3">
    <name type="scientific">Sinorhizobium chiapasense</name>
    <dbReference type="NCBI Taxonomy" id="501572"/>
    <lineage>
        <taxon>Bacteria</taxon>
        <taxon>Pseudomonadati</taxon>
        <taxon>Pseudomonadota</taxon>
        <taxon>Alphaproteobacteria</taxon>
        <taxon>Hyphomicrobiales</taxon>
        <taxon>Rhizobiaceae</taxon>
        <taxon>Sinorhizobium/Ensifer group</taxon>
        <taxon>Sinorhizobium</taxon>
    </lineage>
</organism>
<dbReference type="InterPro" id="IPR005135">
    <property type="entry name" value="Endo/exonuclease/phosphatase"/>
</dbReference>
<proteinExistence type="predicted"/>
<dbReference type="Proteomes" id="UP001432360">
    <property type="component" value="Chromosome"/>
</dbReference>
<keyword evidence="3" id="KW-1185">Reference proteome</keyword>
<dbReference type="SUPFAM" id="SSF56219">
    <property type="entry name" value="DNase I-like"/>
    <property type="match status" value="1"/>
</dbReference>
<dbReference type="RefSeq" id="WP_331371391.1">
    <property type="nucleotide sequence ID" value="NZ_CP133148.1"/>
</dbReference>
<evidence type="ECO:0000313" key="3">
    <source>
        <dbReference type="Proteomes" id="UP001432360"/>
    </source>
</evidence>
<keyword evidence="2" id="KW-0540">Nuclease</keyword>
<evidence type="ECO:0000259" key="1">
    <source>
        <dbReference type="Pfam" id="PF03372"/>
    </source>
</evidence>
<keyword evidence="2" id="KW-0378">Hydrolase</keyword>
<dbReference type="EMBL" id="CP133148">
    <property type="protein sequence ID" value="WVT02105.1"/>
    <property type="molecule type" value="Genomic_DNA"/>
</dbReference>
<name>A0ABZ2B3N0_9HYPH</name>
<dbReference type="Gene3D" id="3.60.10.10">
    <property type="entry name" value="Endonuclease/exonuclease/phosphatase"/>
    <property type="match status" value="1"/>
</dbReference>
<dbReference type="InterPro" id="IPR036691">
    <property type="entry name" value="Endo/exonu/phosph_ase_sf"/>
</dbReference>
<evidence type="ECO:0000313" key="2">
    <source>
        <dbReference type="EMBL" id="WVT02105.1"/>
    </source>
</evidence>
<protein>
    <submittedName>
        <fullName evidence="2">Endonuclease/exonuclease/phosphatase family protein</fullName>
    </submittedName>
</protein>